<dbReference type="HOGENOM" id="CLU_056776_3_2_9"/>
<dbReference type="EMBL" id="AE017194">
    <property type="protein sequence ID" value="AAS40081.1"/>
    <property type="molecule type" value="Genomic_DNA"/>
</dbReference>
<dbReference type="KEGG" id="bca:BCE_1151"/>
<evidence type="ECO:0000256" key="1">
    <source>
        <dbReference type="PIRSR" id="PIRSR601310-1"/>
    </source>
</evidence>
<dbReference type="CDD" id="cd01277">
    <property type="entry name" value="HINT_subgroup"/>
    <property type="match status" value="1"/>
</dbReference>
<dbReference type="PRINTS" id="PR00332">
    <property type="entry name" value="HISTRIAD"/>
</dbReference>
<dbReference type="InterPro" id="IPR001310">
    <property type="entry name" value="Histidine_triad_HIT"/>
</dbReference>
<dbReference type="PROSITE" id="PS00892">
    <property type="entry name" value="HIT_1"/>
    <property type="match status" value="1"/>
</dbReference>
<dbReference type="GO" id="GO:0003824">
    <property type="term" value="F:catalytic activity"/>
    <property type="evidence" value="ECO:0007669"/>
    <property type="project" value="InterPro"/>
</dbReference>
<dbReference type="FunFam" id="1.20.5.1170:FF:000001">
    <property type="entry name" value="HIT family protein"/>
    <property type="match status" value="1"/>
</dbReference>
<dbReference type="Proteomes" id="UP000002527">
    <property type="component" value="Chromosome"/>
</dbReference>
<sequence>MFVLLCNYGKIRLRIFERMRSMNHTADNCIFCKIIDGQIPCSKVYEDEHVLAFLDISQVTKGHTLVIPKVHKQDIFALTPEIASHIFSVVPKIANAIKAEFNPVGFNLLNNNGEKAGQTVFHFHLHLIPRYGENDGFGAVWKSHQNEYTMENLQNIASTIANSVK</sequence>
<dbReference type="SUPFAM" id="SSF54197">
    <property type="entry name" value="HIT-like"/>
    <property type="match status" value="1"/>
</dbReference>
<protein>
    <submittedName>
        <fullName evidence="5">HIT family protein</fullName>
    </submittedName>
</protein>
<dbReference type="Gene3D" id="3.30.428.10">
    <property type="entry name" value="HIT-like"/>
    <property type="match status" value="1"/>
</dbReference>
<evidence type="ECO:0000313" key="6">
    <source>
        <dbReference type="Proteomes" id="UP000002527"/>
    </source>
</evidence>
<dbReference type="Gene3D" id="1.20.5.1170">
    <property type="entry name" value="HIT-like"/>
    <property type="match status" value="1"/>
</dbReference>
<name>Q73CB5_BACC1</name>
<evidence type="ECO:0000256" key="3">
    <source>
        <dbReference type="PROSITE-ProRule" id="PRU00464"/>
    </source>
</evidence>
<dbReference type="FunFam" id="3.30.428.10:FF:000007">
    <property type="entry name" value="HIT family protein"/>
    <property type="match status" value="1"/>
</dbReference>
<dbReference type="InterPro" id="IPR019808">
    <property type="entry name" value="Histidine_triad_CS"/>
</dbReference>
<dbReference type="PROSITE" id="PS51084">
    <property type="entry name" value="HIT_2"/>
    <property type="match status" value="1"/>
</dbReference>
<dbReference type="InterPro" id="IPR011146">
    <property type="entry name" value="HIT-like"/>
</dbReference>
<feature type="domain" description="HIT" evidence="4">
    <location>
        <begin position="30"/>
        <end position="137"/>
    </location>
</feature>
<evidence type="ECO:0000313" key="5">
    <source>
        <dbReference type="EMBL" id="AAS40081.1"/>
    </source>
</evidence>
<dbReference type="PANTHER" id="PTHR46648:SF1">
    <property type="entry name" value="ADENOSINE 5'-MONOPHOSPHORAMIDASE HNT1"/>
    <property type="match status" value="1"/>
</dbReference>
<dbReference type="Pfam" id="PF01230">
    <property type="entry name" value="HIT"/>
    <property type="match status" value="1"/>
</dbReference>
<accession>Q73CB5</accession>
<dbReference type="GO" id="GO:0009117">
    <property type="term" value="P:nucleotide metabolic process"/>
    <property type="evidence" value="ECO:0007669"/>
    <property type="project" value="TreeGrafter"/>
</dbReference>
<organism evidence="5 6">
    <name type="scientific">Bacillus cereus (strain ATCC 10987 / NRS 248)</name>
    <dbReference type="NCBI Taxonomy" id="222523"/>
    <lineage>
        <taxon>Bacteria</taxon>
        <taxon>Bacillati</taxon>
        <taxon>Bacillota</taxon>
        <taxon>Bacilli</taxon>
        <taxon>Bacillales</taxon>
        <taxon>Bacillaceae</taxon>
        <taxon>Bacillus</taxon>
        <taxon>Bacillus cereus group</taxon>
    </lineage>
</organism>
<dbReference type="InterPro" id="IPR039384">
    <property type="entry name" value="HINT"/>
</dbReference>
<dbReference type="PANTHER" id="PTHR46648">
    <property type="entry name" value="HIT FAMILY PROTEIN 1"/>
    <property type="match status" value="1"/>
</dbReference>
<reference evidence="5 6" key="1">
    <citation type="journal article" date="2004" name="Nucleic Acids Res.">
        <title>The genome sequence of Bacillus cereus ATCC 10987 reveals metabolic adaptations and a large plasmid related to Bacillus anthracis pXO1.</title>
        <authorList>
            <person name="Rasko D.A."/>
            <person name="Ravel J."/>
            <person name="Okstad O.A."/>
            <person name="Helgason E."/>
            <person name="Cer R.Z."/>
            <person name="Jiang L."/>
            <person name="Shores K.A."/>
            <person name="Fouts D.E."/>
            <person name="Tourasse N.J."/>
            <person name="Angiuoli S.V."/>
            <person name="Kolonay J."/>
            <person name="Nelson W.C."/>
            <person name="Kolsto A.-B."/>
            <person name="Fraser C.M."/>
            <person name="Read T.D."/>
        </authorList>
    </citation>
    <scope>NUCLEOTIDE SEQUENCE [LARGE SCALE GENOMIC DNA]</scope>
    <source>
        <strain evidence="6">ATCC 10987 / NRS 248</strain>
    </source>
</reference>
<evidence type="ECO:0000259" key="4">
    <source>
        <dbReference type="PROSITE" id="PS51084"/>
    </source>
</evidence>
<evidence type="ECO:0000256" key="2">
    <source>
        <dbReference type="PIRSR" id="PIRSR601310-3"/>
    </source>
</evidence>
<proteinExistence type="predicted"/>
<dbReference type="InterPro" id="IPR036265">
    <property type="entry name" value="HIT-like_sf"/>
</dbReference>
<feature type="active site" description="Tele-AMP-histidine intermediate" evidence="1">
    <location>
        <position position="124"/>
    </location>
</feature>
<feature type="short sequence motif" description="Histidine triad motif" evidence="2 3">
    <location>
        <begin position="122"/>
        <end position="126"/>
    </location>
</feature>
<dbReference type="AlphaFoldDB" id="Q73CB5"/>
<gene>
    <name evidence="5" type="ordered locus">BCE_1151</name>
</gene>